<reference evidence="6 7" key="1">
    <citation type="submission" date="2023-06" db="EMBL/GenBank/DDBJ databases">
        <title>Pelomonas sp. APW6 16S ribosomal RNA gene genome sequencing and assembly.</title>
        <authorList>
            <person name="Woo H."/>
        </authorList>
    </citation>
    <scope>NUCLEOTIDE SEQUENCE [LARGE SCALE GENOMIC DNA]</scope>
    <source>
        <strain evidence="6 7">APW6</strain>
    </source>
</reference>
<keyword evidence="4" id="KW-0472">Membrane</keyword>
<name>A0ABT7LKU5_9BURK</name>
<accession>A0ABT7LKU5</accession>
<evidence type="ECO:0000256" key="2">
    <source>
        <dbReference type="ARBA" id="ARBA00005722"/>
    </source>
</evidence>
<evidence type="ECO:0000256" key="1">
    <source>
        <dbReference type="ARBA" id="ARBA00004442"/>
    </source>
</evidence>
<comment type="similarity">
    <text evidence="2">Belongs to the MipA/OmpV family.</text>
</comment>
<sequence length="294" mass="32053">MGQRLWICGTDDRLPRRASRGTVPCLLWAALLALPALAEEPATKPPEKPEELRYLLGLRISSGPEYPGARRQAQGLTPLWALYWGRWRFTTAGTGAMMGFGSEAASPGPGASRDWLRGEHWKLGVGLRIDSGRDSDKSEITQGLPDVPRTLRGRVNLQVELDPKWTLSAAWSPDLLNRRGGAELSVDLGRSLYRSRHASLTLGLGLSASDRRHLQSYFGVPEGSEAAQRLGRSYEPGTGLTGASVNLSYLQALTPRWVLVASWTEGRLLDAAAASPIVETTRQRSASIGLAYRN</sequence>
<dbReference type="InterPro" id="IPR010583">
    <property type="entry name" value="MipA"/>
</dbReference>
<gene>
    <name evidence="6" type="ORF">QRD43_16350</name>
</gene>
<dbReference type="PANTHER" id="PTHR38776:SF1">
    <property type="entry name" value="MLTA-INTERACTING PROTEIN-RELATED"/>
    <property type="match status" value="1"/>
</dbReference>
<protein>
    <submittedName>
        <fullName evidence="6">MipA/OmpV family protein</fullName>
    </submittedName>
</protein>
<keyword evidence="7" id="KW-1185">Reference proteome</keyword>
<comment type="subcellular location">
    <subcellularLocation>
        <location evidence="1">Cell outer membrane</location>
    </subcellularLocation>
</comment>
<dbReference type="Proteomes" id="UP001238603">
    <property type="component" value="Unassembled WGS sequence"/>
</dbReference>
<evidence type="ECO:0000313" key="6">
    <source>
        <dbReference type="EMBL" id="MDL5033486.1"/>
    </source>
</evidence>
<dbReference type="RefSeq" id="WP_285983558.1">
    <property type="nucleotide sequence ID" value="NZ_JASVDS010000004.1"/>
</dbReference>
<comment type="caution">
    <text evidence="6">The sequence shown here is derived from an EMBL/GenBank/DDBJ whole genome shotgun (WGS) entry which is preliminary data.</text>
</comment>
<evidence type="ECO:0000256" key="4">
    <source>
        <dbReference type="ARBA" id="ARBA00023136"/>
    </source>
</evidence>
<dbReference type="EMBL" id="JASVDS010000004">
    <property type="protein sequence ID" value="MDL5033486.1"/>
    <property type="molecule type" value="Genomic_DNA"/>
</dbReference>
<dbReference type="PANTHER" id="PTHR38776">
    <property type="entry name" value="MLTA-INTERACTING PROTEIN-RELATED"/>
    <property type="match status" value="1"/>
</dbReference>
<evidence type="ECO:0000313" key="7">
    <source>
        <dbReference type="Proteomes" id="UP001238603"/>
    </source>
</evidence>
<proteinExistence type="inferred from homology"/>
<keyword evidence="3" id="KW-0732">Signal</keyword>
<evidence type="ECO:0000256" key="5">
    <source>
        <dbReference type="ARBA" id="ARBA00023237"/>
    </source>
</evidence>
<keyword evidence="5" id="KW-0998">Cell outer membrane</keyword>
<evidence type="ECO:0000256" key="3">
    <source>
        <dbReference type="ARBA" id="ARBA00022729"/>
    </source>
</evidence>
<organism evidence="6 7">
    <name type="scientific">Roseateles subflavus</name>
    <dbReference type="NCBI Taxonomy" id="3053353"/>
    <lineage>
        <taxon>Bacteria</taxon>
        <taxon>Pseudomonadati</taxon>
        <taxon>Pseudomonadota</taxon>
        <taxon>Betaproteobacteria</taxon>
        <taxon>Burkholderiales</taxon>
        <taxon>Sphaerotilaceae</taxon>
        <taxon>Roseateles</taxon>
    </lineage>
</organism>
<dbReference type="Pfam" id="PF06629">
    <property type="entry name" value="MipA"/>
    <property type="match status" value="1"/>
</dbReference>